<dbReference type="PROSITE" id="PS00237">
    <property type="entry name" value="G_PROTEIN_RECEP_F1_1"/>
    <property type="match status" value="1"/>
</dbReference>
<reference evidence="15 16" key="1">
    <citation type="submission" date="2018-11" db="EMBL/GenBank/DDBJ databases">
        <title>Haplotype-resolved cattle genomes.</title>
        <authorList>
            <person name="Low W.Y."/>
            <person name="Tearle R."/>
            <person name="Bickhart D.M."/>
            <person name="Rosen B.D."/>
            <person name="Koren S."/>
            <person name="Rhie A."/>
            <person name="Hiendleder S."/>
            <person name="Phillippy A.M."/>
            <person name="Smith T.P.L."/>
            <person name="Williams J.L."/>
        </authorList>
    </citation>
    <scope>NUCLEOTIDE SEQUENCE [LARGE SCALE GENOMIC DNA]</scope>
</reference>
<organism evidence="15 16">
    <name type="scientific">Bos indicus x Bos taurus</name>
    <name type="common">Hybrid cattle</name>
    <dbReference type="NCBI Taxonomy" id="30522"/>
    <lineage>
        <taxon>Eukaryota</taxon>
        <taxon>Metazoa</taxon>
        <taxon>Chordata</taxon>
        <taxon>Craniata</taxon>
        <taxon>Vertebrata</taxon>
        <taxon>Euteleostomi</taxon>
        <taxon>Mammalia</taxon>
        <taxon>Eutheria</taxon>
        <taxon>Laurasiatheria</taxon>
        <taxon>Artiodactyla</taxon>
        <taxon>Ruminantia</taxon>
        <taxon>Pecora</taxon>
        <taxon>Bovidae</taxon>
        <taxon>Bovinae</taxon>
        <taxon>Bos</taxon>
    </lineage>
</organism>
<dbReference type="GO" id="GO:0004930">
    <property type="term" value="F:G protein-coupled receptor activity"/>
    <property type="evidence" value="ECO:0007669"/>
    <property type="project" value="UniProtKB-KW"/>
</dbReference>
<keyword evidence="10" id="KW-0325">Glycoprotein</keyword>
<evidence type="ECO:0000256" key="8">
    <source>
        <dbReference type="ARBA" id="ARBA00023136"/>
    </source>
</evidence>
<dbReference type="PRINTS" id="PR00245">
    <property type="entry name" value="OLFACTORYR"/>
</dbReference>
<dbReference type="Proteomes" id="UP000314981">
    <property type="component" value="Chromosome 19"/>
</dbReference>
<feature type="transmembrane region" description="Helical" evidence="13">
    <location>
        <begin position="69"/>
        <end position="91"/>
    </location>
</feature>
<gene>
    <name evidence="15" type="primary">LOC113878392</name>
</gene>
<dbReference type="GO" id="GO:0004984">
    <property type="term" value="F:olfactory receptor activity"/>
    <property type="evidence" value="ECO:0007669"/>
    <property type="project" value="InterPro"/>
</dbReference>
<evidence type="ECO:0000256" key="12">
    <source>
        <dbReference type="RuleBase" id="RU000688"/>
    </source>
</evidence>
<keyword evidence="8 13" id="KW-0472">Membrane</keyword>
<comment type="function">
    <text evidence="1">Putative odorant or sperm cell receptor.</text>
</comment>
<feature type="transmembrane region" description="Helical" evidence="13">
    <location>
        <begin position="149"/>
        <end position="167"/>
    </location>
</feature>
<comment type="similarity">
    <text evidence="12">Belongs to the G-protein coupled receptor 1 family.</text>
</comment>
<feature type="domain" description="G-protein coupled receptors family 1 profile" evidence="14">
    <location>
        <begin position="50"/>
        <end position="299"/>
    </location>
</feature>
<evidence type="ECO:0000256" key="4">
    <source>
        <dbReference type="ARBA" id="ARBA00022606"/>
    </source>
</evidence>
<dbReference type="FunFam" id="1.20.1070.10:FF:000010">
    <property type="entry name" value="Olfactory receptor"/>
    <property type="match status" value="1"/>
</dbReference>
<keyword evidence="7 12" id="KW-0297">G-protein coupled receptor</keyword>
<proteinExistence type="inferred from homology"/>
<dbReference type="SUPFAM" id="SSF81321">
    <property type="entry name" value="Family A G protein-coupled receptor-like"/>
    <property type="match status" value="1"/>
</dbReference>
<dbReference type="PRINTS" id="PR00237">
    <property type="entry name" value="GPCRRHODOPSN"/>
</dbReference>
<feature type="transmembrane region" description="Helical" evidence="13">
    <location>
        <begin position="206"/>
        <end position="235"/>
    </location>
</feature>
<evidence type="ECO:0000256" key="1">
    <source>
        <dbReference type="ARBA" id="ARBA00003929"/>
    </source>
</evidence>
<keyword evidence="9 12" id="KW-0675">Receptor</keyword>
<evidence type="ECO:0000313" key="15">
    <source>
        <dbReference type="Ensembl" id="ENSBIXP00000032470.1"/>
    </source>
</evidence>
<sequence length="321" mass="35368">ISLQRLMQPEARTNRTAVTEFILLGLVETDNLQPMVFVLFLFAYLVTVGGNLSILAAILVEPKLHTSMYFFLGNLSLLDIGCITVTVPAMLGHPLSHKRTVPYAGCLSQLFSFHLLAGMDCFLLTAMAYDRFLAICRPLTYSTRMSQTVQRILVVVSWACAFTNALTHTIALTTLNFCGPCEVNHFYCDLPQLFQLSCSSTLLNELLLFGVGFIMVGTTAVLIISSYIHVAAAVVRLCSAEGRKKAFSTCGSHLTVVCLFYGTGMFNYMRLGSEEASDKDKGVGVFNTIINPMLNPLIYSLRNSDVQGALWQVLVERQSLT</sequence>
<keyword evidence="6 13" id="KW-1133">Transmembrane helix</keyword>
<accession>A0A4W2EIC9</accession>
<keyword evidence="11 12" id="KW-0807">Transducer</keyword>
<dbReference type="Gene3D" id="1.20.1070.10">
    <property type="entry name" value="Rhodopsin 7-helix transmembrane proteins"/>
    <property type="match status" value="1"/>
</dbReference>
<evidence type="ECO:0000256" key="13">
    <source>
        <dbReference type="RuleBase" id="RU363047"/>
    </source>
</evidence>
<dbReference type="GO" id="GO:0005886">
    <property type="term" value="C:plasma membrane"/>
    <property type="evidence" value="ECO:0007669"/>
    <property type="project" value="UniProtKB-SubCell"/>
</dbReference>
<evidence type="ECO:0000259" key="14">
    <source>
        <dbReference type="PROSITE" id="PS50262"/>
    </source>
</evidence>
<dbReference type="PANTHER" id="PTHR48001">
    <property type="entry name" value="OLFACTORY RECEPTOR"/>
    <property type="match status" value="1"/>
</dbReference>
<reference evidence="15" key="2">
    <citation type="submission" date="2025-08" db="UniProtKB">
        <authorList>
            <consortium name="Ensembl"/>
        </authorList>
    </citation>
    <scope>IDENTIFICATION</scope>
</reference>
<evidence type="ECO:0000256" key="10">
    <source>
        <dbReference type="ARBA" id="ARBA00023180"/>
    </source>
</evidence>
<evidence type="ECO:0000256" key="2">
    <source>
        <dbReference type="ARBA" id="ARBA00004651"/>
    </source>
</evidence>
<name>A0A4W2EIC9_BOBOX</name>
<dbReference type="Ensembl" id="ENSBIXT00000017573.1">
    <property type="protein sequence ID" value="ENSBIXP00000032470.1"/>
    <property type="gene ID" value="ENSBIXG00000015079.1"/>
</dbReference>
<dbReference type="InterPro" id="IPR000276">
    <property type="entry name" value="GPCR_Rhodpsn"/>
</dbReference>
<protein>
    <recommendedName>
        <fullName evidence="13">Olfactory receptor</fullName>
    </recommendedName>
</protein>
<evidence type="ECO:0000256" key="7">
    <source>
        <dbReference type="ARBA" id="ARBA00023040"/>
    </source>
</evidence>
<evidence type="ECO:0000256" key="6">
    <source>
        <dbReference type="ARBA" id="ARBA00022989"/>
    </source>
</evidence>
<feature type="transmembrane region" description="Helical" evidence="13">
    <location>
        <begin position="111"/>
        <end position="129"/>
    </location>
</feature>
<dbReference type="PROSITE" id="PS50262">
    <property type="entry name" value="G_PROTEIN_RECEP_F1_2"/>
    <property type="match status" value="1"/>
</dbReference>
<feature type="transmembrane region" description="Helical" evidence="13">
    <location>
        <begin position="35"/>
        <end position="60"/>
    </location>
</feature>
<dbReference type="STRING" id="30522.A0A4W2EIC9"/>
<comment type="subcellular location">
    <subcellularLocation>
        <location evidence="2 13">Cell membrane</location>
        <topology evidence="2 13">Multi-pass membrane protein</topology>
    </subcellularLocation>
</comment>
<keyword evidence="16" id="KW-1185">Reference proteome</keyword>
<keyword evidence="3 13" id="KW-1003">Cell membrane</keyword>
<evidence type="ECO:0000256" key="11">
    <source>
        <dbReference type="ARBA" id="ARBA00023224"/>
    </source>
</evidence>
<dbReference type="InterPro" id="IPR017452">
    <property type="entry name" value="GPCR_Rhodpsn_7TM"/>
</dbReference>
<evidence type="ECO:0000313" key="16">
    <source>
        <dbReference type="Proteomes" id="UP000314981"/>
    </source>
</evidence>
<evidence type="ECO:0000256" key="3">
    <source>
        <dbReference type="ARBA" id="ARBA00022475"/>
    </source>
</evidence>
<dbReference type="Pfam" id="PF13853">
    <property type="entry name" value="7tm_4"/>
    <property type="match status" value="1"/>
</dbReference>
<evidence type="ECO:0000256" key="5">
    <source>
        <dbReference type="ARBA" id="ARBA00022692"/>
    </source>
</evidence>
<dbReference type="OMA" id="LAYMVTI"/>
<keyword evidence="13" id="KW-0552">Olfaction</keyword>
<keyword evidence="5 12" id="KW-0812">Transmembrane</keyword>
<reference evidence="15" key="3">
    <citation type="submission" date="2025-09" db="UniProtKB">
        <authorList>
            <consortium name="Ensembl"/>
        </authorList>
    </citation>
    <scope>IDENTIFICATION</scope>
</reference>
<dbReference type="AlphaFoldDB" id="A0A4W2EIC9"/>
<evidence type="ECO:0000256" key="9">
    <source>
        <dbReference type="ARBA" id="ARBA00023170"/>
    </source>
</evidence>
<keyword evidence="4 13" id="KW-0716">Sensory transduction</keyword>
<dbReference type="InterPro" id="IPR000725">
    <property type="entry name" value="Olfact_rcpt"/>
</dbReference>